<evidence type="ECO:0000256" key="17">
    <source>
        <dbReference type="ARBA" id="ARBA00079624"/>
    </source>
</evidence>
<comment type="catalytic activity">
    <reaction evidence="5">
        <text>17beta-estradiol + NAD(+) = estrone + NADH + H(+)</text>
        <dbReference type="Rhea" id="RHEA:24612"/>
        <dbReference type="ChEBI" id="CHEBI:15378"/>
        <dbReference type="ChEBI" id="CHEBI:16469"/>
        <dbReference type="ChEBI" id="CHEBI:17263"/>
        <dbReference type="ChEBI" id="CHEBI:57540"/>
        <dbReference type="ChEBI" id="CHEBI:57945"/>
        <dbReference type="EC" id="1.1.1.62"/>
    </reaction>
    <physiologicalReaction direction="left-to-right" evidence="5">
        <dbReference type="Rhea" id="RHEA:24613"/>
    </physiologicalReaction>
</comment>
<evidence type="ECO:0000256" key="10">
    <source>
        <dbReference type="ARBA" id="ARBA00051004"/>
    </source>
</evidence>
<organism evidence="22">
    <name type="scientific">Strongyloides ratti</name>
    <name type="common">Parasitic roundworm</name>
    <dbReference type="NCBI Taxonomy" id="34506"/>
    <lineage>
        <taxon>Eukaryota</taxon>
        <taxon>Metazoa</taxon>
        <taxon>Ecdysozoa</taxon>
        <taxon>Nematoda</taxon>
        <taxon>Chromadorea</taxon>
        <taxon>Rhabditida</taxon>
        <taxon>Tylenchina</taxon>
        <taxon>Panagrolaimomorpha</taxon>
        <taxon>Strongyloidoidea</taxon>
        <taxon>Strongyloididae</taxon>
        <taxon>Strongyloides</taxon>
    </lineage>
</organism>
<keyword evidence="2" id="KW-0560">Oxidoreductase</keyword>
<dbReference type="EMBL" id="LN609528">
    <property type="protein sequence ID" value="CEF62153.1"/>
    <property type="molecule type" value="Genomic_DNA"/>
</dbReference>
<evidence type="ECO:0000256" key="16">
    <source>
        <dbReference type="ARBA" id="ARBA00072938"/>
    </source>
</evidence>
<dbReference type="InterPro" id="IPR020904">
    <property type="entry name" value="Sc_DH/Rdtase_CS"/>
</dbReference>
<comment type="similarity">
    <text evidence="1 20">Belongs to the short-chain dehydrogenases/reductases (SDR) family.</text>
</comment>
<dbReference type="Pfam" id="PF00106">
    <property type="entry name" value="adh_short"/>
    <property type="match status" value="1"/>
</dbReference>
<dbReference type="GO" id="GO:0004303">
    <property type="term" value="F:estradiol 17-beta-dehydrogenase [NAD(P)+] activity"/>
    <property type="evidence" value="ECO:0007669"/>
    <property type="project" value="UniProtKB-EC"/>
</dbReference>
<dbReference type="OMA" id="RHIFEND"/>
<dbReference type="WBParaSite" id="SRAE_1000042700.1">
    <property type="protein sequence ID" value="SRAE_1000042700.1"/>
    <property type="gene ID" value="WBGene00257023"/>
</dbReference>
<comment type="catalytic activity">
    <reaction evidence="15">
        <text>11-dehydrocorticosterone + NAD(+) = pregn-4-ene-3,11,20,21-tetraone + NADH + H(+)</text>
        <dbReference type="Rhea" id="RHEA:42020"/>
        <dbReference type="ChEBI" id="CHEBI:15378"/>
        <dbReference type="ChEBI" id="CHEBI:57540"/>
        <dbReference type="ChEBI" id="CHEBI:57945"/>
        <dbReference type="ChEBI" id="CHEBI:78600"/>
        <dbReference type="ChEBI" id="CHEBI:78601"/>
    </reaction>
    <physiologicalReaction direction="left-to-right" evidence="15">
        <dbReference type="Rhea" id="RHEA:42021"/>
    </physiologicalReaction>
</comment>
<dbReference type="GO" id="GO:0008209">
    <property type="term" value="P:androgen metabolic process"/>
    <property type="evidence" value="ECO:0007669"/>
    <property type="project" value="TreeGrafter"/>
</dbReference>
<evidence type="ECO:0000256" key="19">
    <source>
        <dbReference type="ARBA" id="ARBA00082399"/>
    </source>
</evidence>
<comment type="catalytic activity">
    <reaction evidence="13">
        <text>5alpha-pregnan-20beta-ol-3-one + NAD(+) = 5alpha-pregnane-3,20-dione + NADH + H(+)</text>
        <dbReference type="Rhea" id="RHEA:42008"/>
        <dbReference type="ChEBI" id="CHEBI:15378"/>
        <dbReference type="ChEBI" id="CHEBI:28952"/>
        <dbReference type="ChEBI" id="CHEBI:57540"/>
        <dbReference type="ChEBI" id="CHEBI:57945"/>
        <dbReference type="ChEBI" id="CHEBI:78594"/>
    </reaction>
    <physiologicalReaction direction="left-to-right" evidence="13">
        <dbReference type="Rhea" id="RHEA:42009"/>
    </physiologicalReaction>
</comment>
<dbReference type="GO" id="GO:0006631">
    <property type="term" value="P:fatty acid metabolic process"/>
    <property type="evidence" value="ECO:0007669"/>
    <property type="project" value="TreeGrafter"/>
</dbReference>
<dbReference type="RefSeq" id="XP_024501355.1">
    <property type="nucleotide sequence ID" value="XM_024647259.1"/>
</dbReference>
<dbReference type="AlphaFoldDB" id="A0A090MUC9"/>
<dbReference type="GO" id="GO:0003857">
    <property type="term" value="F:(3S)-3-hydroxyacyl-CoA dehydrogenase (NAD+) activity"/>
    <property type="evidence" value="ECO:0007669"/>
    <property type="project" value="UniProtKB-EC"/>
</dbReference>
<evidence type="ECO:0000259" key="21">
    <source>
        <dbReference type="SMART" id="SM00822"/>
    </source>
</evidence>
<dbReference type="Gene3D" id="3.40.50.720">
    <property type="entry name" value="NAD(P)-binding Rossmann-like Domain"/>
    <property type="match status" value="1"/>
</dbReference>
<dbReference type="SUPFAM" id="SSF51735">
    <property type="entry name" value="NAD(P)-binding Rossmann-fold domains"/>
    <property type="match status" value="1"/>
</dbReference>
<evidence type="ECO:0000256" key="9">
    <source>
        <dbReference type="ARBA" id="ARBA00050927"/>
    </source>
</evidence>
<proteinExistence type="inferred from homology"/>
<evidence type="ECO:0000256" key="4">
    <source>
        <dbReference type="ARBA" id="ARBA00024072"/>
    </source>
</evidence>
<evidence type="ECO:0000256" key="2">
    <source>
        <dbReference type="ARBA" id="ARBA00023002"/>
    </source>
</evidence>
<gene>
    <name evidence="22 24 25" type="ORF">SRAE_1000042700</name>
</gene>
<evidence type="ECO:0000256" key="5">
    <source>
        <dbReference type="ARBA" id="ARBA00049381"/>
    </source>
</evidence>
<evidence type="ECO:0000256" key="15">
    <source>
        <dbReference type="ARBA" id="ARBA00052668"/>
    </source>
</evidence>
<comment type="catalytic activity">
    <reaction evidence="12">
        <text>ursodeoxycholate + NAD(+) = 7-oxolithocholate + NADH + H(+)</text>
        <dbReference type="Rhea" id="RHEA:42028"/>
        <dbReference type="ChEBI" id="CHEBI:15378"/>
        <dbReference type="ChEBI" id="CHEBI:57540"/>
        <dbReference type="ChEBI" id="CHEBI:57945"/>
        <dbReference type="ChEBI" id="CHEBI:78604"/>
        <dbReference type="ChEBI" id="CHEBI:78605"/>
    </reaction>
    <physiologicalReaction direction="left-to-right" evidence="12">
        <dbReference type="Rhea" id="RHEA:42029"/>
    </physiologicalReaction>
</comment>
<feature type="domain" description="Ketoreductase" evidence="21">
    <location>
        <begin position="11"/>
        <end position="207"/>
    </location>
</feature>
<dbReference type="PROSITE" id="PS00061">
    <property type="entry name" value="ADH_SHORT"/>
    <property type="match status" value="1"/>
</dbReference>
<dbReference type="Proteomes" id="UP000035682">
    <property type="component" value="Unplaced"/>
</dbReference>
<evidence type="ECO:0000256" key="8">
    <source>
        <dbReference type="ARBA" id="ARBA00050435"/>
    </source>
</evidence>
<dbReference type="InterPro" id="IPR057326">
    <property type="entry name" value="KR_dom"/>
</dbReference>
<dbReference type="FunFam" id="3.40.50.720:FF:000215">
    <property type="entry name" value="3-hydroxyacyl-CoA dehydrogenase type-2"/>
    <property type="match status" value="1"/>
</dbReference>
<dbReference type="GO" id="GO:0047044">
    <property type="term" value="F:androstan-3-alpha,17-beta-diol dehydrogenase (NAD+) activity"/>
    <property type="evidence" value="ECO:0007669"/>
    <property type="project" value="UniProtKB-EC"/>
</dbReference>
<evidence type="ECO:0000256" key="14">
    <source>
        <dbReference type="ARBA" id="ARBA00052417"/>
    </source>
</evidence>
<comment type="catalytic activity">
    <reaction evidence="8">
        <text>17beta-hydroxy-5alpha-androstan-3-one + NAD(+) = 5alpha-androstan-3,17-dione + NADH + H(+)</text>
        <dbReference type="Rhea" id="RHEA:41992"/>
        <dbReference type="ChEBI" id="CHEBI:15378"/>
        <dbReference type="ChEBI" id="CHEBI:15994"/>
        <dbReference type="ChEBI" id="CHEBI:16330"/>
        <dbReference type="ChEBI" id="CHEBI:57540"/>
        <dbReference type="ChEBI" id="CHEBI:57945"/>
    </reaction>
    <physiologicalReaction direction="left-to-right" evidence="8">
        <dbReference type="Rhea" id="RHEA:41993"/>
    </physiologicalReaction>
</comment>
<dbReference type="PRINTS" id="PR00081">
    <property type="entry name" value="GDHRDH"/>
</dbReference>
<dbReference type="eggNOG" id="KOG1199">
    <property type="taxonomic scope" value="Eukaryota"/>
</dbReference>
<evidence type="ECO:0000256" key="18">
    <source>
        <dbReference type="ARBA" id="ARBA00082293"/>
    </source>
</evidence>
<dbReference type="SMART" id="SM00822">
    <property type="entry name" value="PKS_KR"/>
    <property type="match status" value="1"/>
</dbReference>
<evidence type="ECO:0000256" key="11">
    <source>
        <dbReference type="ARBA" id="ARBA00051637"/>
    </source>
</evidence>
<dbReference type="OrthoDB" id="1274115at2759"/>
<reference evidence="24" key="2">
    <citation type="submission" date="2020-12" db="UniProtKB">
        <authorList>
            <consortium name="WormBaseParasite"/>
        </authorList>
    </citation>
    <scope>IDENTIFICATION</scope>
</reference>
<reference evidence="22 23" key="1">
    <citation type="submission" date="2014-09" db="EMBL/GenBank/DDBJ databases">
        <authorList>
            <person name="Martin A.A."/>
        </authorList>
    </citation>
    <scope>NUCLEOTIDE SEQUENCE</scope>
    <source>
        <strain evidence="23">ED321</strain>
        <strain evidence="22">ED321 Heterogonic</strain>
    </source>
</reference>
<comment type="catalytic activity">
    <reaction evidence="7">
        <text>5alpha-androstane-3alpha,17beta-diol + NAD(+) = 17beta-hydroxy-5alpha-androstan-3-one + NADH + H(+)</text>
        <dbReference type="Rhea" id="RHEA:42004"/>
        <dbReference type="ChEBI" id="CHEBI:15378"/>
        <dbReference type="ChEBI" id="CHEBI:16330"/>
        <dbReference type="ChEBI" id="CHEBI:36713"/>
        <dbReference type="ChEBI" id="CHEBI:57540"/>
        <dbReference type="ChEBI" id="CHEBI:57945"/>
        <dbReference type="EC" id="1.1.1.53"/>
    </reaction>
    <physiologicalReaction direction="right-to-left" evidence="7">
        <dbReference type="Rhea" id="RHEA:42006"/>
    </physiologicalReaction>
</comment>
<dbReference type="EC" id="1.1.1.62" evidence="4"/>
<comment type="catalytic activity">
    <reaction evidence="6">
        <text>a (3S)-3-hydroxyacyl-CoA + NAD(+) = a 3-oxoacyl-CoA + NADH + H(+)</text>
        <dbReference type="Rhea" id="RHEA:22432"/>
        <dbReference type="ChEBI" id="CHEBI:15378"/>
        <dbReference type="ChEBI" id="CHEBI:57318"/>
        <dbReference type="ChEBI" id="CHEBI:57540"/>
        <dbReference type="ChEBI" id="CHEBI:57945"/>
        <dbReference type="ChEBI" id="CHEBI:90726"/>
        <dbReference type="EC" id="1.1.1.35"/>
    </reaction>
    <physiologicalReaction direction="left-to-right" evidence="6">
        <dbReference type="Rhea" id="RHEA:22433"/>
    </physiologicalReaction>
    <physiologicalReaction direction="right-to-left" evidence="6">
        <dbReference type="Rhea" id="RHEA:22434"/>
    </physiologicalReaction>
</comment>
<dbReference type="GO" id="GO:0008210">
    <property type="term" value="P:estrogen metabolic process"/>
    <property type="evidence" value="ECO:0007669"/>
    <property type="project" value="TreeGrafter"/>
</dbReference>
<dbReference type="GeneID" id="36374518"/>
<dbReference type="InterPro" id="IPR002347">
    <property type="entry name" value="SDR_fam"/>
</dbReference>
<accession>A0A090MUC9</accession>
<sequence>MSGLFKSVLGNVALVTGGGSGLGRGVAEHLISKGAKVAILDLPNSNGHEVATKLGENALFTPANVTDEFAVEKAFSMVKERFGRVDSVINCAGIAYAYKLYSSKHTEASAIEKTKKTIDVNLLGTLNVATYGIKAMIENEADEENQKGVIINTSSIAAFDGQAGQAVYSATKGAIAAMTLPLARDYHRHGIRVMAIAPGLFDTPLLASLPEKARIFLASTVPNPTRLGNVNEFAALVQHIIENRYLNGEVIRLDGALRMMP</sequence>
<dbReference type="GO" id="GO:0005739">
    <property type="term" value="C:mitochondrion"/>
    <property type="evidence" value="ECO:0007669"/>
    <property type="project" value="TreeGrafter"/>
</dbReference>
<evidence type="ECO:0000256" key="1">
    <source>
        <dbReference type="ARBA" id="ARBA00006484"/>
    </source>
</evidence>
<evidence type="ECO:0000313" key="24">
    <source>
        <dbReference type="WBParaSite" id="SRAE_1000042700.1"/>
    </source>
</evidence>
<comment type="catalytic activity">
    <reaction evidence="9">
        <text>cortisol + NAD(+) = 11beta,17alpha-dihydroxypregn-4-ene-3,20,21-trione + NADH + H(+)</text>
        <dbReference type="Rhea" id="RHEA:42012"/>
        <dbReference type="ChEBI" id="CHEBI:15378"/>
        <dbReference type="ChEBI" id="CHEBI:17650"/>
        <dbReference type="ChEBI" id="CHEBI:57540"/>
        <dbReference type="ChEBI" id="CHEBI:57945"/>
        <dbReference type="ChEBI" id="CHEBI:78595"/>
    </reaction>
    <physiologicalReaction direction="left-to-right" evidence="9">
        <dbReference type="Rhea" id="RHEA:42013"/>
    </physiologicalReaction>
</comment>
<evidence type="ECO:0000313" key="25">
    <source>
        <dbReference type="WormBase" id="SRAE_1000042700"/>
    </source>
</evidence>
<dbReference type="STRING" id="34506.A0A090MUC9"/>
<dbReference type="WormBase" id="SRAE_1000042700">
    <property type="protein sequence ID" value="SRP10829"/>
    <property type="gene ID" value="WBGene00257023"/>
</dbReference>
<evidence type="ECO:0000313" key="22">
    <source>
        <dbReference type="EMBL" id="CEF62153.1"/>
    </source>
</evidence>
<protein>
    <recommendedName>
        <fullName evidence="16">3-hydroxyacyl-CoA dehydrogenase type-2</fullName>
        <ecNumber evidence="3">1.1.1.53</ecNumber>
        <ecNumber evidence="4">1.1.1.62</ecNumber>
    </recommendedName>
    <alternativeName>
        <fullName evidence="18">3-hydroxyacyl-CoA dehydrogenase type II</fullName>
    </alternativeName>
    <alternativeName>
        <fullName evidence="19">Mitochondrial ribonuclease P protein 2</fullName>
    </alternativeName>
    <alternativeName>
        <fullName evidence="17">Type II HADH</fullName>
    </alternativeName>
</protein>
<evidence type="ECO:0000256" key="13">
    <source>
        <dbReference type="ARBA" id="ARBA00052095"/>
    </source>
</evidence>
<comment type="catalytic activity">
    <reaction evidence="10">
        <text>(3S)-3-hydroxybutanoyl-CoA + NAD(+) = acetoacetyl-CoA + NADH + H(+)</text>
        <dbReference type="Rhea" id="RHEA:30799"/>
        <dbReference type="ChEBI" id="CHEBI:15378"/>
        <dbReference type="ChEBI" id="CHEBI:57286"/>
        <dbReference type="ChEBI" id="CHEBI:57316"/>
        <dbReference type="ChEBI" id="CHEBI:57540"/>
        <dbReference type="ChEBI" id="CHEBI:57945"/>
    </reaction>
    <physiologicalReaction direction="left-to-right" evidence="10">
        <dbReference type="Rhea" id="RHEA:30800"/>
    </physiologicalReaction>
    <physiologicalReaction direction="right-to-left" evidence="10">
        <dbReference type="Rhea" id="RHEA:30801"/>
    </physiologicalReaction>
</comment>
<dbReference type="InterPro" id="IPR036291">
    <property type="entry name" value="NAD(P)-bd_dom_sf"/>
</dbReference>
<dbReference type="PRINTS" id="PR00080">
    <property type="entry name" value="SDRFAMILY"/>
</dbReference>
<evidence type="ECO:0000256" key="7">
    <source>
        <dbReference type="ARBA" id="ARBA00050365"/>
    </source>
</evidence>
<dbReference type="PANTHER" id="PTHR43658:SF8">
    <property type="entry name" value="17-BETA-HYDROXYSTEROID DEHYDROGENASE 14-RELATED"/>
    <property type="match status" value="1"/>
</dbReference>
<dbReference type="EC" id="1.1.1.53" evidence="3"/>
<comment type="catalytic activity">
    <reaction evidence="14">
        <text>cortisone + NAD(+) = 17alpha-hydroxypregn-4-en-3,11,20-trione-21-al + NADH + H(+)</text>
        <dbReference type="Rhea" id="RHEA:42016"/>
        <dbReference type="ChEBI" id="CHEBI:15378"/>
        <dbReference type="ChEBI" id="CHEBI:16962"/>
        <dbReference type="ChEBI" id="CHEBI:57540"/>
        <dbReference type="ChEBI" id="CHEBI:57945"/>
        <dbReference type="ChEBI" id="CHEBI:78596"/>
    </reaction>
    <physiologicalReaction direction="left-to-right" evidence="14">
        <dbReference type="Rhea" id="RHEA:42017"/>
    </physiologicalReaction>
</comment>
<evidence type="ECO:0000256" key="20">
    <source>
        <dbReference type="RuleBase" id="RU000363"/>
    </source>
</evidence>
<dbReference type="PANTHER" id="PTHR43658">
    <property type="entry name" value="SHORT-CHAIN DEHYDROGENASE/REDUCTASE"/>
    <property type="match status" value="1"/>
</dbReference>
<keyword evidence="23" id="KW-1185">Reference proteome</keyword>
<dbReference type="CTD" id="36374518"/>
<evidence type="ECO:0000256" key="12">
    <source>
        <dbReference type="ARBA" id="ARBA00051831"/>
    </source>
</evidence>
<evidence type="ECO:0000256" key="6">
    <source>
        <dbReference type="ARBA" id="ARBA00050141"/>
    </source>
</evidence>
<evidence type="ECO:0000313" key="23">
    <source>
        <dbReference type="Proteomes" id="UP000035682"/>
    </source>
</evidence>
<comment type="catalytic activity">
    <reaction evidence="11">
        <text>3beta,7beta-dihydroxy-5beta-cholan-24-oate + NAD(+) = 3beta-hydroxy-7-oxo-5beta-cholan-24-oate + NADH + H(+)</text>
        <dbReference type="Rhea" id="RHEA:42024"/>
        <dbReference type="ChEBI" id="CHEBI:15378"/>
        <dbReference type="ChEBI" id="CHEBI:57540"/>
        <dbReference type="ChEBI" id="CHEBI:57945"/>
        <dbReference type="ChEBI" id="CHEBI:78602"/>
        <dbReference type="ChEBI" id="CHEBI:78603"/>
    </reaction>
    <physiologicalReaction direction="left-to-right" evidence="11">
        <dbReference type="Rhea" id="RHEA:42025"/>
    </physiologicalReaction>
</comment>
<evidence type="ECO:0000256" key="3">
    <source>
        <dbReference type="ARBA" id="ARBA00024071"/>
    </source>
</evidence>
<name>A0A090MUC9_STRRB</name>